<dbReference type="Proteomes" id="UP001165065">
    <property type="component" value="Unassembled WGS sequence"/>
</dbReference>
<reference evidence="2" key="1">
    <citation type="journal article" date="2023" name="Commun. Biol.">
        <title>Genome analysis of Parmales, the sister group of diatoms, reveals the evolutionary specialization of diatoms from phago-mixotrophs to photoautotrophs.</title>
        <authorList>
            <person name="Ban H."/>
            <person name="Sato S."/>
            <person name="Yoshikawa S."/>
            <person name="Yamada K."/>
            <person name="Nakamura Y."/>
            <person name="Ichinomiya M."/>
            <person name="Sato N."/>
            <person name="Blanc-Mathieu R."/>
            <person name="Endo H."/>
            <person name="Kuwata A."/>
            <person name="Ogata H."/>
        </authorList>
    </citation>
    <scope>NUCLEOTIDE SEQUENCE [LARGE SCALE GENOMIC DNA]</scope>
</reference>
<dbReference type="EMBL" id="BRYA01001541">
    <property type="protein sequence ID" value="GMI45290.1"/>
    <property type="molecule type" value="Genomic_DNA"/>
</dbReference>
<sequence length="333" mass="36900">MTVVVDATVIFISLAVIVQNEISLPESELLDGKSLLVSTAFIVSITLRIFWDQLHGKGMGGGGLGGEGLGGWGFFKSGKHKVERVDEEEEEACEKGYGPDGWKVDQEVKGPHLKKDCEFAVVNFDYDEDVGADVMHVTSRANIHMDNTNVPMILNAVASVLRKTDERHVHFAALYDIRKYQLPGPRGAYARAKELISWSDDYADLIDKHTHSVAIIIPSGFGAKLLKNCVNFVIWATQPPMDPRIFEDTASSPGLDKAKAFLRTRKAKYDNDELFCKPAQVGQTYECPPSDDIIKARSDEAHRKAVKKGKTADWETLDRDYVPIPVPPKKGSK</sequence>
<comment type="caution">
    <text evidence="1">The sequence shown here is derived from an EMBL/GenBank/DDBJ whole genome shotgun (WGS) entry which is preliminary data.</text>
</comment>
<accession>A0A9W7GHM8</accession>
<proteinExistence type="predicted"/>
<dbReference type="AlphaFoldDB" id="A0A9W7GHM8"/>
<gene>
    <name evidence="1" type="ORF">TrCOL_g13316</name>
</gene>
<evidence type="ECO:0000313" key="2">
    <source>
        <dbReference type="Proteomes" id="UP001165065"/>
    </source>
</evidence>
<organism evidence="1 2">
    <name type="scientific">Triparma columacea</name>
    <dbReference type="NCBI Taxonomy" id="722753"/>
    <lineage>
        <taxon>Eukaryota</taxon>
        <taxon>Sar</taxon>
        <taxon>Stramenopiles</taxon>
        <taxon>Ochrophyta</taxon>
        <taxon>Bolidophyceae</taxon>
        <taxon>Parmales</taxon>
        <taxon>Triparmaceae</taxon>
        <taxon>Triparma</taxon>
    </lineage>
</organism>
<protein>
    <submittedName>
        <fullName evidence="1">Uncharacterized protein</fullName>
    </submittedName>
</protein>
<name>A0A9W7GHM8_9STRA</name>
<dbReference type="OrthoDB" id="10326213at2759"/>
<evidence type="ECO:0000313" key="1">
    <source>
        <dbReference type="EMBL" id="GMI45290.1"/>
    </source>
</evidence>
<keyword evidence="2" id="KW-1185">Reference proteome</keyword>